<evidence type="ECO:0000313" key="2">
    <source>
        <dbReference type="EMBL" id="MFG6458767.1"/>
    </source>
</evidence>
<dbReference type="PROSITE" id="PS51257">
    <property type="entry name" value="PROKAR_LIPOPROTEIN"/>
    <property type="match status" value="1"/>
</dbReference>
<keyword evidence="3" id="KW-1185">Reference proteome</keyword>
<evidence type="ECO:0008006" key="4">
    <source>
        <dbReference type="Google" id="ProtNLM"/>
    </source>
</evidence>
<feature type="region of interest" description="Disordered" evidence="1">
    <location>
        <begin position="29"/>
        <end position="48"/>
    </location>
</feature>
<protein>
    <recommendedName>
        <fullName evidence="4">Lipoprotein</fullName>
    </recommendedName>
</protein>
<gene>
    <name evidence="2" type="ORF">ACG00X_18165</name>
</gene>
<feature type="compositionally biased region" description="Gly residues" evidence="1">
    <location>
        <begin position="39"/>
        <end position="48"/>
    </location>
</feature>
<sequence>MKRLALVAALLSATLLSGCIVVPSHRYYHHHDEGRGDYRGGYGQPGRR</sequence>
<comment type="caution">
    <text evidence="2">The sequence shown here is derived from an EMBL/GenBank/DDBJ whole genome shotgun (WGS) entry which is preliminary data.</text>
</comment>
<proteinExistence type="predicted"/>
<evidence type="ECO:0000313" key="3">
    <source>
        <dbReference type="Proteomes" id="UP001606305"/>
    </source>
</evidence>
<evidence type="ECO:0000256" key="1">
    <source>
        <dbReference type="SAM" id="MobiDB-lite"/>
    </source>
</evidence>
<dbReference type="EMBL" id="JBIGIA010000015">
    <property type="protein sequence ID" value="MFG6458767.1"/>
    <property type="molecule type" value="Genomic_DNA"/>
</dbReference>
<dbReference type="RefSeq" id="WP_394490071.1">
    <property type="nucleotide sequence ID" value="NZ_JBIGIA010000015.1"/>
</dbReference>
<accession>A0ABW7G9Z1</accession>
<reference evidence="2 3" key="1">
    <citation type="submission" date="2024-09" db="EMBL/GenBank/DDBJ databases">
        <title>Novel species of the genus Pelomonas and Roseateles isolated from streams.</title>
        <authorList>
            <person name="Lu H."/>
        </authorList>
    </citation>
    <scope>NUCLEOTIDE SEQUENCE [LARGE SCALE GENOMIC DNA]</scope>
    <source>
        <strain evidence="2 3">BYS96W</strain>
    </source>
</reference>
<dbReference type="Proteomes" id="UP001606305">
    <property type="component" value="Unassembled WGS sequence"/>
</dbReference>
<name>A0ABW7G9Z1_9BURK</name>
<organism evidence="2 3">
    <name type="scientific">Pelomonas nitida</name>
    <dbReference type="NCBI Taxonomy" id="3299027"/>
    <lineage>
        <taxon>Bacteria</taxon>
        <taxon>Pseudomonadati</taxon>
        <taxon>Pseudomonadota</taxon>
        <taxon>Betaproteobacteria</taxon>
        <taxon>Burkholderiales</taxon>
        <taxon>Sphaerotilaceae</taxon>
        <taxon>Roseateles</taxon>
    </lineage>
</organism>